<feature type="region of interest" description="Disordered" evidence="2">
    <location>
        <begin position="169"/>
        <end position="230"/>
    </location>
</feature>
<feature type="non-terminal residue" evidence="3">
    <location>
        <position position="247"/>
    </location>
</feature>
<keyword evidence="4" id="KW-1185">Reference proteome</keyword>
<evidence type="ECO:0000256" key="2">
    <source>
        <dbReference type="SAM" id="MobiDB-lite"/>
    </source>
</evidence>
<dbReference type="SUPFAM" id="SSF52047">
    <property type="entry name" value="RNI-like"/>
    <property type="match status" value="1"/>
</dbReference>
<dbReference type="Gene3D" id="3.80.10.10">
    <property type="entry name" value="Ribonuclease Inhibitor"/>
    <property type="match status" value="1"/>
</dbReference>
<comment type="subcellular location">
    <subcellularLocation>
        <location evidence="1">Cytoplasm</location>
        <location evidence="1">Cytoskeleton</location>
        <location evidence="1">Cilium axoneme</location>
    </subcellularLocation>
</comment>
<dbReference type="EMBL" id="BSDZ01000080">
    <property type="protein sequence ID" value="GLI68581.1"/>
    <property type="molecule type" value="Genomic_DNA"/>
</dbReference>
<organism evidence="3 4">
    <name type="scientific">Volvox africanus</name>
    <dbReference type="NCBI Taxonomy" id="51714"/>
    <lineage>
        <taxon>Eukaryota</taxon>
        <taxon>Viridiplantae</taxon>
        <taxon>Chlorophyta</taxon>
        <taxon>core chlorophytes</taxon>
        <taxon>Chlorophyceae</taxon>
        <taxon>CS clade</taxon>
        <taxon>Chlamydomonadales</taxon>
        <taxon>Volvocaceae</taxon>
        <taxon>Volvox</taxon>
    </lineage>
</organism>
<name>A0ABQ5SFA3_9CHLO</name>
<feature type="non-terminal residue" evidence="3">
    <location>
        <position position="1"/>
    </location>
</feature>
<gene>
    <name evidence="3" type="ORF">VaNZ11_013050</name>
</gene>
<reference evidence="3 4" key="1">
    <citation type="journal article" date="2023" name="IScience">
        <title>Expanded male sex-determining region conserved during the evolution of homothallism in the green alga Volvox.</title>
        <authorList>
            <person name="Yamamoto K."/>
            <person name="Matsuzaki R."/>
            <person name="Mahakham W."/>
            <person name="Heman W."/>
            <person name="Sekimoto H."/>
            <person name="Kawachi M."/>
            <person name="Minakuchi Y."/>
            <person name="Toyoda A."/>
            <person name="Nozaki H."/>
        </authorList>
    </citation>
    <scope>NUCLEOTIDE SEQUENCE [LARGE SCALE GENOMIC DNA]</scope>
    <source>
        <strain evidence="3 4">NIES-4468</strain>
    </source>
</reference>
<accession>A0ABQ5SFA3</accession>
<dbReference type="Proteomes" id="UP001165090">
    <property type="component" value="Unassembled WGS sequence"/>
</dbReference>
<protein>
    <submittedName>
        <fullName evidence="3">Uncharacterized protein</fullName>
    </submittedName>
</protein>
<feature type="compositionally biased region" description="Low complexity" evidence="2">
    <location>
        <begin position="214"/>
        <end position="230"/>
    </location>
</feature>
<evidence type="ECO:0000256" key="1">
    <source>
        <dbReference type="ARBA" id="ARBA00004430"/>
    </source>
</evidence>
<dbReference type="InterPro" id="IPR032675">
    <property type="entry name" value="LRR_dom_sf"/>
</dbReference>
<proteinExistence type="predicted"/>
<evidence type="ECO:0000313" key="4">
    <source>
        <dbReference type="Proteomes" id="UP001165090"/>
    </source>
</evidence>
<sequence>PGRVVLLGVDLSGQRQLDDRVLEEGLLEGLTAQGRERVRLRHLSLARCSLTDSSLLGLALCPPLHRTLRHLDISGNSGIRWDEPSWRWALMGCTALHLLNVQHTGMDTAGILALVGILYDIQCVRRSLAVFQAGPPTNVLRRSQAAVALQASSGFGADVARPAVAAAATDGRTRLTAPVHGPTAMTSSPPPSPQGHRGPSHSNLISPGGRSGMAREAATSSAAAAAARATGMQLQRVDYAGGDFGNA</sequence>
<comment type="caution">
    <text evidence="3">The sequence shown here is derived from an EMBL/GenBank/DDBJ whole genome shotgun (WGS) entry which is preliminary data.</text>
</comment>
<evidence type="ECO:0000313" key="3">
    <source>
        <dbReference type="EMBL" id="GLI68581.1"/>
    </source>
</evidence>